<dbReference type="Proteomes" id="UP001183176">
    <property type="component" value="Unassembled WGS sequence"/>
</dbReference>
<dbReference type="PANTHER" id="PTHR19136">
    <property type="entry name" value="MOLYBDENUM COFACTOR GUANYLYLTRANSFERASE"/>
    <property type="match status" value="1"/>
</dbReference>
<gene>
    <name evidence="3" type="ORF">RM423_06965</name>
</gene>
<dbReference type="EMBL" id="JAVREH010000006">
    <property type="protein sequence ID" value="MDT0261134.1"/>
    <property type="molecule type" value="Genomic_DNA"/>
</dbReference>
<organism evidence="3 4">
    <name type="scientific">Jatrophihabitans lederbergiae</name>
    <dbReference type="NCBI Taxonomy" id="3075547"/>
    <lineage>
        <taxon>Bacteria</taxon>
        <taxon>Bacillati</taxon>
        <taxon>Actinomycetota</taxon>
        <taxon>Actinomycetes</taxon>
        <taxon>Jatrophihabitantales</taxon>
        <taxon>Jatrophihabitantaceae</taxon>
        <taxon>Jatrophihabitans</taxon>
    </lineage>
</organism>
<sequence>MGWAIDPETLREVVTDPAAIQAQLACAEPVERLFLLRLLGEVDQGLVESATLATDPVIAEDPWRTLLLTADLHRWRGDFAAAERAQSLAWKHTRGSRDRQGTTLQHIGKRQFDQGHLDAAAASFELALTLRRGFAAEHLIASSESALNRTRVLLGYDAIVLAGGRGQRLGGPGKPGIPLAGWPLVDHVLLAVSGAGHRIVVGPPRIGLADPVFCREQPAGSGPAAGIDAGLAQVRQPVVAVLAADLPFIAAALPELRRSVAMDGTDAAVLVDSTGRVNYLASVWRTAALFGALELLGNPANAPVRRLYDGVDVTLLADFDALGADCDTPADLQVADERIRRHTPGQLPATPLAWPRLALHAPSSALPDGPPGRAASRRR</sequence>
<name>A0ABU2J824_9ACTN</name>
<keyword evidence="1 3" id="KW-0808">Transferase</keyword>
<proteinExistence type="predicted"/>
<dbReference type="PANTHER" id="PTHR19136:SF81">
    <property type="entry name" value="MOLYBDENUM COFACTOR GUANYLYLTRANSFERASE"/>
    <property type="match status" value="1"/>
</dbReference>
<dbReference type="InterPro" id="IPR025877">
    <property type="entry name" value="MobA-like_NTP_Trfase"/>
</dbReference>
<comment type="caution">
    <text evidence="3">The sequence shown here is derived from an EMBL/GenBank/DDBJ whole genome shotgun (WGS) entry which is preliminary data.</text>
</comment>
<accession>A0ABU2J824</accession>
<dbReference type="InterPro" id="IPR029044">
    <property type="entry name" value="Nucleotide-diphossugar_trans"/>
</dbReference>
<evidence type="ECO:0000313" key="3">
    <source>
        <dbReference type="EMBL" id="MDT0261134.1"/>
    </source>
</evidence>
<evidence type="ECO:0000259" key="2">
    <source>
        <dbReference type="Pfam" id="PF12804"/>
    </source>
</evidence>
<dbReference type="GO" id="GO:0016740">
    <property type="term" value="F:transferase activity"/>
    <property type="evidence" value="ECO:0007669"/>
    <property type="project" value="UniProtKB-KW"/>
</dbReference>
<protein>
    <submittedName>
        <fullName evidence="3">NTP transferase domain-containing protein</fullName>
    </submittedName>
</protein>
<keyword evidence="4" id="KW-1185">Reference proteome</keyword>
<evidence type="ECO:0000313" key="4">
    <source>
        <dbReference type="Proteomes" id="UP001183176"/>
    </source>
</evidence>
<evidence type="ECO:0000256" key="1">
    <source>
        <dbReference type="ARBA" id="ARBA00022679"/>
    </source>
</evidence>
<reference evidence="4" key="1">
    <citation type="submission" date="2023-07" db="EMBL/GenBank/DDBJ databases">
        <title>30 novel species of actinomycetes from the DSMZ collection.</title>
        <authorList>
            <person name="Nouioui I."/>
        </authorList>
    </citation>
    <scope>NUCLEOTIDE SEQUENCE [LARGE SCALE GENOMIC DNA]</scope>
    <source>
        <strain evidence="4">DSM 44399</strain>
    </source>
</reference>
<feature type="domain" description="MobA-like NTP transferase" evidence="2">
    <location>
        <begin position="158"/>
        <end position="298"/>
    </location>
</feature>
<dbReference type="SUPFAM" id="SSF53448">
    <property type="entry name" value="Nucleotide-diphospho-sugar transferases"/>
    <property type="match status" value="1"/>
</dbReference>
<dbReference type="Pfam" id="PF12804">
    <property type="entry name" value="NTP_transf_3"/>
    <property type="match status" value="1"/>
</dbReference>
<dbReference type="Gene3D" id="3.90.550.10">
    <property type="entry name" value="Spore Coat Polysaccharide Biosynthesis Protein SpsA, Chain A"/>
    <property type="match status" value="1"/>
</dbReference>